<dbReference type="NCBIfam" id="NF003302">
    <property type="entry name" value="PRK04302.1"/>
    <property type="match status" value="1"/>
</dbReference>
<dbReference type="EMBL" id="WKPI01000028">
    <property type="protein sequence ID" value="MSC34151.1"/>
    <property type="molecule type" value="Genomic_DNA"/>
</dbReference>
<dbReference type="AlphaFoldDB" id="A0A6N7S946"/>
<organism evidence="2 4">
    <name type="scientific">Holdemania massiliensis</name>
    <dbReference type="NCBI Taxonomy" id="1468449"/>
    <lineage>
        <taxon>Bacteria</taxon>
        <taxon>Bacillati</taxon>
        <taxon>Bacillota</taxon>
        <taxon>Erysipelotrichia</taxon>
        <taxon>Erysipelotrichales</taxon>
        <taxon>Erysipelotrichaceae</taxon>
        <taxon>Holdemania</taxon>
    </lineage>
</organism>
<dbReference type="Gene3D" id="3.20.20.70">
    <property type="entry name" value="Aldolase class I"/>
    <property type="match status" value="1"/>
</dbReference>
<dbReference type="Proteomes" id="UP000480929">
    <property type="component" value="Unassembled WGS sequence"/>
</dbReference>
<dbReference type="InterPro" id="IPR013785">
    <property type="entry name" value="Aldolase_TIM"/>
</dbReference>
<dbReference type="Proteomes" id="UP000433575">
    <property type="component" value="Unassembled WGS sequence"/>
</dbReference>
<gene>
    <name evidence="3" type="ORF">GKD88_13575</name>
    <name evidence="2" type="ORF">GKE08_13905</name>
</gene>
<evidence type="ECO:0000313" key="4">
    <source>
        <dbReference type="Proteomes" id="UP000433575"/>
    </source>
</evidence>
<dbReference type="Pfam" id="PF00121">
    <property type="entry name" value="TIM"/>
    <property type="match status" value="1"/>
</dbReference>
<keyword evidence="1 2" id="KW-0413">Isomerase</keyword>
<dbReference type="OrthoDB" id="2571246at2"/>
<accession>A0A6N7S946</accession>
<dbReference type="PROSITE" id="PS51440">
    <property type="entry name" value="TIM_2"/>
    <property type="match status" value="1"/>
</dbReference>
<reference evidence="4 5" key="1">
    <citation type="journal article" date="2019" name="Nat. Med.">
        <title>A library of human gut bacterial isolates paired with longitudinal multiomics data enables mechanistic microbiome research.</title>
        <authorList>
            <person name="Poyet M."/>
            <person name="Groussin M."/>
            <person name="Gibbons S.M."/>
            <person name="Avila-Pacheco J."/>
            <person name="Jiang X."/>
            <person name="Kearney S.M."/>
            <person name="Perrotta A.R."/>
            <person name="Berdy B."/>
            <person name="Zhao S."/>
            <person name="Lieberman T.D."/>
            <person name="Swanson P.K."/>
            <person name="Smith M."/>
            <person name="Roesemann S."/>
            <person name="Alexander J.E."/>
            <person name="Rich S.A."/>
            <person name="Livny J."/>
            <person name="Vlamakis H."/>
            <person name="Clish C."/>
            <person name="Bullock K."/>
            <person name="Deik A."/>
            <person name="Scott J."/>
            <person name="Pierce K.A."/>
            <person name="Xavier R.J."/>
            <person name="Alm E.J."/>
        </authorList>
    </citation>
    <scope>NUCLEOTIDE SEQUENCE [LARGE SCALE GENOMIC DNA]</scope>
    <source>
        <strain evidence="2 4">BIOML-A4</strain>
        <strain evidence="3 5">BIOML-A5</strain>
    </source>
</reference>
<keyword evidence="5" id="KW-1185">Reference proteome</keyword>
<dbReference type="EC" id="5.3.1.1" evidence="2"/>
<evidence type="ECO:0000313" key="5">
    <source>
        <dbReference type="Proteomes" id="UP000480929"/>
    </source>
</evidence>
<evidence type="ECO:0000256" key="1">
    <source>
        <dbReference type="ARBA" id="ARBA00023235"/>
    </source>
</evidence>
<proteinExistence type="predicted"/>
<dbReference type="SUPFAM" id="SSF51351">
    <property type="entry name" value="Triosephosphate isomerase (TIM)"/>
    <property type="match status" value="1"/>
</dbReference>
<name>A0A6N7S946_9FIRM</name>
<evidence type="ECO:0000313" key="2">
    <source>
        <dbReference type="EMBL" id="MSA90421.1"/>
    </source>
</evidence>
<protein>
    <submittedName>
        <fullName evidence="2">Triose-phosphate isomerase</fullName>
        <ecNumber evidence="2">5.3.1.1</ecNumber>
    </submittedName>
</protein>
<dbReference type="GO" id="GO:0004807">
    <property type="term" value="F:triose-phosphate isomerase activity"/>
    <property type="evidence" value="ECO:0007669"/>
    <property type="project" value="UniProtKB-EC"/>
</dbReference>
<dbReference type="InterPro" id="IPR000652">
    <property type="entry name" value="Triosephosphate_isomerase"/>
</dbReference>
<evidence type="ECO:0000313" key="3">
    <source>
        <dbReference type="EMBL" id="MSC34151.1"/>
    </source>
</evidence>
<dbReference type="InterPro" id="IPR035990">
    <property type="entry name" value="TIM_sf"/>
</dbReference>
<comment type="caution">
    <text evidence="2">The sequence shown here is derived from an EMBL/GenBank/DDBJ whole genome shotgun (WGS) entry which is preliminary data.</text>
</comment>
<dbReference type="EMBL" id="WKPJ01000026">
    <property type="protein sequence ID" value="MSA90421.1"/>
    <property type="molecule type" value="Genomic_DNA"/>
</dbReference>
<sequence>MKKLDKLIFGLNCKNYKYGDELLDIAHFTDQLAKENPEIIFTFSAPYVDLARICRETENMLIYAQGMDGITPGRGNGLILPDSLKAVGVDGVTLNHAERPMPVGQLVKAVYRAKELGLLVDLCCDSAEEAQMLATLKPNCLICEPTSLIGTGQTASEAYMQEIVRTIQAISEDIIICIGAGTKNGDDVYNAIKNGAQCAGGSSGIFAAANPQAVILDMLDGFKRALADFSRWRK</sequence>
<dbReference type="RefSeq" id="WP_154239660.1">
    <property type="nucleotide sequence ID" value="NZ_CALJPI010000136.1"/>
</dbReference>